<organism evidence="1 2">
    <name type="scientific">Macrolepiota fuliginosa MF-IS2</name>
    <dbReference type="NCBI Taxonomy" id="1400762"/>
    <lineage>
        <taxon>Eukaryota</taxon>
        <taxon>Fungi</taxon>
        <taxon>Dikarya</taxon>
        <taxon>Basidiomycota</taxon>
        <taxon>Agaricomycotina</taxon>
        <taxon>Agaricomycetes</taxon>
        <taxon>Agaricomycetidae</taxon>
        <taxon>Agaricales</taxon>
        <taxon>Agaricineae</taxon>
        <taxon>Agaricaceae</taxon>
        <taxon>Macrolepiota</taxon>
    </lineage>
</organism>
<proteinExistence type="predicted"/>
<protein>
    <submittedName>
        <fullName evidence="1">Uncharacterized protein</fullName>
    </submittedName>
</protein>
<feature type="non-terminal residue" evidence="1">
    <location>
        <position position="1"/>
    </location>
</feature>
<dbReference type="OrthoDB" id="3100372at2759"/>
<dbReference type="AlphaFoldDB" id="A0A9P5WXY0"/>
<evidence type="ECO:0000313" key="1">
    <source>
        <dbReference type="EMBL" id="KAF9441064.1"/>
    </source>
</evidence>
<keyword evidence="2" id="KW-1185">Reference proteome</keyword>
<name>A0A9P5WXY0_9AGAR</name>
<dbReference type="Proteomes" id="UP000807342">
    <property type="component" value="Unassembled WGS sequence"/>
</dbReference>
<feature type="non-terminal residue" evidence="1">
    <location>
        <position position="269"/>
    </location>
</feature>
<comment type="caution">
    <text evidence="1">The sequence shown here is derived from an EMBL/GenBank/DDBJ whole genome shotgun (WGS) entry which is preliminary data.</text>
</comment>
<accession>A0A9P5WXY0</accession>
<evidence type="ECO:0000313" key="2">
    <source>
        <dbReference type="Proteomes" id="UP000807342"/>
    </source>
</evidence>
<gene>
    <name evidence="1" type="ORF">P691DRAFT_815117</name>
</gene>
<sequence>PPGVEAPDVACTIASICENLNRLGATASFDVRQNPSNTNQTIVATLTHQLSARYPPYRKLITQTMMEEPNIFRLNLRSQFKKLIAEPWARLRITHPIYTMKPPLILVGQSGHCNHVDTNLIEFIDLISGCHYLSQDSPLLWLVRIPPSVPTMMRLCSQSPYPTRFECAYLFPDDGEARDDVDILHYKAFSRVRRNHSNTMLQNGAWQTEEQPGRLENMSSDAHDFAEAVLRFINCKGSCSPQTNLGSPIPSTYDPTNVVDRFYYTFLTD</sequence>
<dbReference type="EMBL" id="MU152088">
    <property type="protein sequence ID" value="KAF9441064.1"/>
    <property type="molecule type" value="Genomic_DNA"/>
</dbReference>
<reference evidence="1" key="1">
    <citation type="submission" date="2020-11" db="EMBL/GenBank/DDBJ databases">
        <authorList>
            <consortium name="DOE Joint Genome Institute"/>
            <person name="Ahrendt S."/>
            <person name="Riley R."/>
            <person name="Andreopoulos W."/>
            <person name="Labutti K."/>
            <person name="Pangilinan J."/>
            <person name="Ruiz-Duenas F.J."/>
            <person name="Barrasa J.M."/>
            <person name="Sanchez-Garcia M."/>
            <person name="Camarero S."/>
            <person name="Miyauchi S."/>
            <person name="Serrano A."/>
            <person name="Linde D."/>
            <person name="Babiker R."/>
            <person name="Drula E."/>
            <person name="Ayuso-Fernandez I."/>
            <person name="Pacheco R."/>
            <person name="Padilla G."/>
            <person name="Ferreira P."/>
            <person name="Barriuso J."/>
            <person name="Kellner H."/>
            <person name="Castanera R."/>
            <person name="Alfaro M."/>
            <person name="Ramirez L."/>
            <person name="Pisabarro A.G."/>
            <person name="Kuo A."/>
            <person name="Tritt A."/>
            <person name="Lipzen A."/>
            <person name="He G."/>
            <person name="Yan M."/>
            <person name="Ng V."/>
            <person name="Cullen D."/>
            <person name="Martin F."/>
            <person name="Rosso M.-N."/>
            <person name="Henrissat B."/>
            <person name="Hibbett D."/>
            <person name="Martinez A.T."/>
            <person name="Grigoriev I.V."/>
        </authorList>
    </citation>
    <scope>NUCLEOTIDE SEQUENCE</scope>
    <source>
        <strain evidence="1">MF-IS2</strain>
    </source>
</reference>